<comment type="caution">
    <text evidence="1">The sequence shown here is derived from an EMBL/GenBank/DDBJ whole genome shotgun (WGS) entry which is preliminary data.</text>
</comment>
<accession>A0ACC1IUL9</accession>
<evidence type="ECO:0000313" key="1">
    <source>
        <dbReference type="EMBL" id="KAJ1901219.1"/>
    </source>
</evidence>
<name>A0ACC1IUL9_9FUNG</name>
<keyword evidence="1" id="KW-0413">Isomerase</keyword>
<organism evidence="1 2">
    <name type="scientific">Kickxella alabastrina</name>
    <dbReference type="NCBI Taxonomy" id="61397"/>
    <lineage>
        <taxon>Eukaryota</taxon>
        <taxon>Fungi</taxon>
        <taxon>Fungi incertae sedis</taxon>
        <taxon>Zoopagomycota</taxon>
        <taxon>Kickxellomycotina</taxon>
        <taxon>Kickxellomycetes</taxon>
        <taxon>Kickxellales</taxon>
        <taxon>Kickxellaceae</taxon>
        <taxon>Kickxella</taxon>
    </lineage>
</organism>
<dbReference type="Proteomes" id="UP001150581">
    <property type="component" value="Unassembled WGS sequence"/>
</dbReference>
<protein>
    <submittedName>
        <fullName evidence="1">DRAP deaminase</fullName>
        <ecNumber evidence="1">5.4.99.28</ecNumber>
    </submittedName>
</protein>
<dbReference type="EC" id="5.4.99.28" evidence="1"/>
<evidence type="ECO:0000313" key="2">
    <source>
        <dbReference type="Proteomes" id="UP001150581"/>
    </source>
</evidence>
<proteinExistence type="predicted"/>
<reference evidence="1" key="1">
    <citation type="submission" date="2022-07" db="EMBL/GenBank/DDBJ databases">
        <title>Phylogenomic reconstructions and comparative analyses of Kickxellomycotina fungi.</title>
        <authorList>
            <person name="Reynolds N.K."/>
            <person name="Stajich J.E."/>
            <person name="Barry K."/>
            <person name="Grigoriev I.V."/>
            <person name="Crous P."/>
            <person name="Smith M.E."/>
        </authorList>
    </citation>
    <scope>NUCLEOTIDE SEQUENCE</scope>
    <source>
        <strain evidence="1">Benny 63K</strain>
    </source>
</reference>
<sequence length="448" mass="50847">MARAKKHNLSESCIDGILDNKRAAKSAKTSKNDSEQHLRAEGIYYEEEGLQRITPYYHKFATHAKGRWVGRTIFEVFSKEFRDRSVEYYEAAIEQGLIEINGEKVQKDTIVCNSDLVTHYIHRHEPPVTTQALGIVEKIQDGLLLIDKPGSIPVHPTGRYNYNTVTKILEIKHGYKTLFPVNRLDRLTSGLMLVGLNVDVARRMERDLTNHRIQKEYVCKVKGVFPEGKIVCDQPIRVVAHKLSLNCVDREQGKPCLTEFELLSTDGEQSIVYCRPKTGRTHQIRVHLQFLGFPIANDPLYCNREVWGDSMGKDGVLPPKKQSAEAQPIEEAVVADTKGMSGKMNGKRDDDGDNEAWKSVVQRMEEWKTKQELIEHITNTVDPTTGAQVCEKCSSPVLADPTPDELCIWLHAWRYSGPGWSYETSFPKWADGTVEHIERVKYQAGPSE</sequence>
<dbReference type="EMBL" id="JANBPG010000038">
    <property type="protein sequence ID" value="KAJ1901219.1"/>
    <property type="molecule type" value="Genomic_DNA"/>
</dbReference>
<keyword evidence="2" id="KW-1185">Reference proteome</keyword>
<gene>
    <name evidence="1" type="primary">RIB2_1</name>
    <name evidence="1" type="ORF">LPJ66_000933</name>
</gene>